<evidence type="ECO:0000313" key="1">
    <source>
        <dbReference type="EMBL" id="TKI82200.1"/>
    </source>
</evidence>
<gene>
    <name evidence="1" type="ORF">FC701_22345</name>
</gene>
<name>A0A4U3A5R8_BACMY</name>
<reference evidence="1 2" key="1">
    <citation type="journal article" date="2019" name="Environ. Microbiol.">
        <title>An active ?-lactamase is a part of an orchestrated cell wall stress resistance network of Bacillus subtilis and related rhizosphere species.</title>
        <authorList>
            <person name="Bucher T."/>
            <person name="Keren-Paz A."/>
            <person name="Hausser J."/>
            <person name="Olender T."/>
            <person name="Cytryn E."/>
            <person name="Kolodkin-Gal I."/>
        </authorList>
    </citation>
    <scope>NUCLEOTIDE SEQUENCE [LARGE SCALE GENOMIC DNA]</scope>
    <source>
        <strain evidence="1 2">I186</strain>
    </source>
</reference>
<protein>
    <submittedName>
        <fullName evidence="1">Uncharacterized protein</fullName>
    </submittedName>
</protein>
<evidence type="ECO:0000313" key="2">
    <source>
        <dbReference type="Proteomes" id="UP000305524"/>
    </source>
</evidence>
<proteinExistence type="predicted"/>
<dbReference type="EMBL" id="SZOD01000595">
    <property type="protein sequence ID" value="TKI82200.1"/>
    <property type="molecule type" value="Genomic_DNA"/>
</dbReference>
<dbReference type="RefSeq" id="WP_137058617.1">
    <property type="nucleotide sequence ID" value="NZ_SZOD01000595.1"/>
</dbReference>
<sequence length="150" mass="16013">MKCKHDTYKKISEHLCNETLRLYQDRVKITSLIKRIEEYINQLANTPKDFSKDVEKISYNLKRFHALENIEYDERKANKIAGGGVAAGLAAGVGVTAFAPTAAMAIATTFGTVSTGTAISALSGAAATNAALSWIGGGVDSPLLFSALFV</sequence>
<organism evidence="1 2">
    <name type="scientific">Bacillus mycoides</name>
    <dbReference type="NCBI Taxonomy" id="1405"/>
    <lineage>
        <taxon>Bacteria</taxon>
        <taxon>Bacillati</taxon>
        <taxon>Bacillota</taxon>
        <taxon>Bacilli</taxon>
        <taxon>Bacillales</taxon>
        <taxon>Bacillaceae</taxon>
        <taxon>Bacillus</taxon>
        <taxon>Bacillus cereus group</taxon>
    </lineage>
</organism>
<accession>A0A4U3A5R8</accession>
<dbReference type="Proteomes" id="UP000305524">
    <property type="component" value="Unassembled WGS sequence"/>
</dbReference>
<comment type="caution">
    <text evidence="1">The sequence shown here is derived from an EMBL/GenBank/DDBJ whole genome shotgun (WGS) entry which is preliminary data.</text>
</comment>
<dbReference type="AlphaFoldDB" id="A0A4U3A5R8"/>